<dbReference type="PANTHER" id="PTHR45931">
    <property type="entry name" value="SI:CH211-59O9.10"/>
    <property type="match status" value="1"/>
</dbReference>
<organism evidence="6 7">
    <name type="scientific">Basidiobolus ranarum</name>
    <dbReference type="NCBI Taxonomy" id="34480"/>
    <lineage>
        <taxon>Eukaryota</taxon>
        <taxon>Fungi</taxon>
        <taxon>Fungi incertae sedis</taxon>
        <taxon>Zoopagomycota</taxon>
        <taxon>Entomophthoromycotina</taxon>
        <taxon>Basidiobolomycetes</taxon>
        <taxon>Basidiobolales</taxon>
        <taxon>Basidiobolaceae</taxon>
        <taxon>Basidiobolus</taxon>
    </lineage>
</organism>
<reference evidence="6 7" key="1">
    <citation type="submission" date="2023-04" db="EMBL/GenBank/DDBJ databases">
        <title>Genome of Basidiobolus ranarum AG-B5.</title>
        <authorList>
            <person name="Stajich J.E."/>
            <person name="Carter-House D."/>
            <person name="Gryganskyi A."/>
        </authorList>
    </citation>
    <scope>NUCLEOTIDE SEQUENCE [LARGE SCALE GENOMIC DNA]</scope>
    <source>
        <strain evidence="6 7">AG-B5</strain>
    </source>
</reference>
<dbReference type="EMBL" id="JASJQH010002390">
    <property type="protein sequence ID" value="KAK9760231.1"/>
    <property type="molecule type" value="Genomic_DNA"/>
</dbReference>
<evidence type="ECO:0000313" key="7">
    <source>
        <dbReference type="Proteomes" id="UP001479436"/>
    </source>
</evidence>
<dbReference type="CDD" id="cd16454">
    <property type="entry name" value="RING-H2_PA-TM-RING"/>
    <property type="match status" value="1"/>
</dbReference>
<gene>
    <name evidence="6" type="ORF">K7432_015978</name>
</gene>
<evidence type="ECO:0000256" key="4">
    <source>
        <dbReference type="PROSITE-ProRule" id="PRU00175"/>
    </source>
</evidence>
<dbReference type="SUPFAM" id="SSF57850">
    <property type="entry name" value="RING/U-box"/>
    <property type="match status" value="1"/>
</dbReference>
<dbReference type="PANTHER" id="PTHR45931:SF3">
    <property type="entry name" value="RING ZINC FINGER-CONTAINING PROTEIN"/>
    <property type="match status" value="1"/>
</dbReference>
<dbReference type="InterPro" id="IPR051834">
    <property type="entry name" value="RING_finger_E3_ligase"/>
</dbReference>
<evidence type="ECO:0000256" key="2">
    <source>
        <dbReference type="ARBA" id="ARBA00022771"/>
    </source>
</evidence>
<protein>
    <recommendedName>
        <fullName evidence="5">RING-type domain-containing protein</fullName>
    </recommendedName>
</protein>
<dbReference type="Gene3D" id="3.30.40.10">
    <property type="entry name" value="Zinc/RING finger domain, C3HC4 (zinc finger)"/>
    <property type="match status" value="1"/>
</dbReference>
<comment type="caution">
    <text evidence="6">The sequence shown here is derived from an EMBL/GenBank/DDBJ whole genome shotgun (WGS) entry which is preliminary data.</text>
</comment>
<feature type="domain" description="RING-type" evidence="5">
    <location>
        <begin position="87"/>
        <end position="132"/>
    </location>
</feature>
<accession>A0ABR2WFK1</accession>
<keyword evidence="1" id="KW-0479">Metal-binding</keyword>
<proteinExistence type="predicted"/>
<sequence length="167" mass="19075">MASYFDDHNITETNEAPTEVNLLSAIDFFNTLRSHQFTDGPNPLDSMISQLLDEASSQERGTPPASKAFIRKLPEIKSTSMSKEDICSICNEHYTSPSSTQESCTRLPCAHDFHKECILPWLELHNTCPVCRREVHSDDPNWQRKNPDSYIPYDEDSEADLNWSMYG</sequence>
<keyword evidence="7" id="KW-1185">Reference proteome</keyword>
<dbReference type="Pfam" id="PF13639">
    <property type="entry name" value="zf-RING_2"/>
    <property type="match status" value="1"/>
</dbReference>
<evidence type="ECO:0000256" key="3">
    <source>
        <dbReference type="ARBA" id="ARBA00022833"/>
    </source>
</evidence>
<name>A0ABR2WFK1_9FUNG</name>
<dbReference type="SMART" id="SM00184">
    <property type="entry name" value="RING"/>
    <property type="match status" value="1"/>
</dbReference>
<keyword evidence="2 4" id="KW-0863">Zinc-finger</keyword>
<dbReference type="InterPro" id="IPR001841">
    <property type="entry name" value="Znf_RING"/>
</dbReference>
<evidence type="ECO:0000313" key="6">
    <source>
        <dbReference type="EMBL" id="KAK9760231.1"/>
    </source>
</evidence>
<evidence type="ECO:0000259" key="5">
    <source>
        <dbReference type="PROSITE" id="PS50089"/>
    </source>
</evidence>
<dbReference type="Proteomes" id="UP001479436">
    <property type="component" value="Unassembled WGS sequence"/>
</dbReference>
<dbReference type="InterPro" id="IPR013083">
    <property type="entry name" value="Znf_RING/FYVE/PHD"/>
</dbReference>
<dbReference type="PROSITE" id="PS50089">
    <property type="entry name" value="ZF_RING_2"/>
    <property type="match status" value="1"/>
</dbReference>
<evidence type="ECO:0000256" key="1">
    <source>
        <dbReference type="ARBA" id="ARBA00022723"/>
    </source>
</evidence>
<keyword evidence="3" id="KW-0862">Zinc</keyword>